<evidence type="ECO:0000313" key="1">
    <source>
        <dbReference type="EMBL" id="ANF51693.1"/>
    </source>
</evidence>
<keyword evidence="2" id="KW-1185">Reference proteome</keyword>
<dbReference type="KEGG" id="chh:A0O34_14785"/>
<organism evidence="1 2">
    <name type="scientific">Chryseobacterium glaciei</name>
    <dbReference type="NCBI Taxonomy" id="1685010"/>
    <lineage>
        <taxon>Bacteria</taxon>
        <taxon>Pseudomonadati</taxon>
        <taxon>Bacteroidota</taxon>
        <taxon>Flavobacteriia</taxon>
        <taxon>Flavobacteriales</taxon>
        <taxon>Weeksellaceae</taxon>
        <taxon>Chryseobacterium group</taxon>
        <taxon>Chryseobacterium</taxon>
    </lineage>
</organism>
<protein>
    <submittedName>
        <fullName evidence="1">Uncharacterized protein</fullName>
    </submittedName>
</protein>
<dbReference type="OrthoDB" id="1451463at2"/>
<sequence length="377" mass="38679">MKKNILSFIIVLYSQLIFSQVGIGTPNPRGALDINKPTTNNMGLILPTNANANNLINPLGGSVVPGTIMYDSTLDCVRLYKGTNVWSNCLSETNGSSSTGTITRLNCAGATNNGTLTSGSPASGVSSVIPYTGGDGGSYAAQNVTSTGITGLTATLNAGNFANGNGSLTYTITGTPSSPGTASFAINIGGQACILERTVGSSTIPPNPDLTNTCNGLELPSGVSSTSGTVNGLSVTATYNNSLNPGYNSLASCGITQSSKSFAFYGSSSLKFNFNRKVSNLKIVEKGAVANHRITFTLKRDGIVVSPTITVSNVGTCNSSFSIGTNSVTCLSPSIGSPTDSSIIFNIGGVWFDEIVISRTSSDNKLTFLNFCLGAAQ</sequence>
<gene>
    <name evidence="1" type="ORF">A0O34_14785</name>
</gene>
<reference evidence="1 2" key="1">
    <citation type="submission" date="2016-04" db="EMBL/GenBank/DDBJ databases">
        <title>Complete Genome Sequence of Chryseobacterium sp. IHBB 10212.</title>
        <authorList>
            <person name="Pal M."/>
            <person name="Swarnkar M.K."/>
            <person name="Kaushal K."/>
            <person name="Chhibber S."/>
            <person name="Singh A.K."/>
            <person name="Gulati A."/>
        </authorList>
    </citation>
    <scope>NUCLEOTIDE SEQUENCE [LARGE SCALE GENOMIC DNA]</scope>
    <source>
        <strain evidence="1 2">IHBB 10212</strain>
    </source>
</reference>
<dbReference type="Proteomes" id="UP000077824">
    <property type="component" value="Chromosome"/>
</dbReference>
<proteinExistence type="predicted"/>
<name>A0A172XXF5_9FLAO</name>
<evidence type="ECO:0000313" key="2">
    <source>
        <dbReference type="Proteomes" id="UP000077824"/>
    </source>
</evidence>
<dbReference type="RefSeq" id="WP_066756008.1">
    <property type="nucleotide sequence ID" value="NZ_CP015199.1"/>
</dbReference>
<dbReference type="EMBL" id="CP015199">
    <property type="protein sequence ID" value="ANF51693.1"/>
    <property type="molecule type" value="Genomic_DNA"/>
</dbReference>
<accession>A0A172XXF5</accession>
<dbReference type="AlphaFoldDB" id="A0A172XXF5"/>